<dbReference type="STRING" id="582675.SAMN05192565_12053"/>
<keyword evidence="1" id="KW-0472">Membrane</keyword>
<dbReference type="AlphaFoldDB" id="A0A1I2W6R5"/>
<name>A0A1I2W6R5_9HYPH</name>
<feature type="transmembrane region" description="Helical" evidence="1">
    <location>
        <begin position="111"/>
        <end position="132"/>
    </location>
</feature>
<sequence length="148" mass="15846">MRIATGLRRVGHALDPRGRMSARAYRAFVVRGLLYGAGLLCLAIWLAASSARGPAIAVVTALPILGLVVLAATARRLHDRDRSAGWLVAWGFVQALGFAPLERWVDTRPILVLNALLAMLGFSAWFVVETLLRAGTPGPNRFGPPPPG</sequence>
<dbReference type="PANTHER" id="PTHR34980">
    <property type="entry name" value="INNER MEMBRANE PROTEIN-RELATED-RELATED"/>
    <property type="match status" value="1"/>
</dbReference>
<dbReference type="Proteomes" id="UP000199229">
    <property type="component" value="Unassembled WGS sequence"/>
</dbReference>
<accession>A0A1I2W6R5</accession>
<dbReference type="RefSeq" id="WP_091973897.1">
    <property type="nucleotide sequence ID" value="NZ_FOPM01000020.1"/>
</dbReference>
<dbReference type="EMBL" id="FOPM01000020">
    <property type="protein sequence ID" value="SFG97074.1"/>
    <property type="molecule type" value="Genomic_DNA"/>
</dbReference>
<dbReference type="InterPro" id="IPR008523">
    <property type="entry name" value="DUF805"/>
</dbReference>
<keyword evidence="1" id="KW-0812">Transmembrane</keyword>
<dbReference type="PANTHER" id="PTHR34980:SF3">
    <property type="entry name" value="BLR8105 PROTEIN"/>
    <property type="match status" value="1"/>
</dbReference>
<reference evidence="3" key="1">
    <citation type="submission" date="2016-10" db="EMBL/GenBank/DDBJ databases">
        <authorList>
            <person name="Varghese N."/>
            <person name="Submissions S."/>
        </authorList>
    </citation>
    <scope>NUCLEOTIDE SEQUENCE [LARGE SCALE GENOMIC DNA]</scope>
    <source>
        <strain evidence="3">Gh-105</strain>
    </source>
</reference>
<gene>
    <name evidence="2" type="ORF">SAMN05192565_12053</name>
</gene>
<evidence type="ECO:0000313" key="2">
    <source>
        <dbReference type="EMBL" id="SFG97074.1"/>
    </source>
</evidence>
<proteinExistence type="predicted"/>
<organism evidence="2 3">
    <name type="scientific">Methylobacterium gossipiicola</name>
    <dbReference type="NCBI Taxonomy" id="582675"/>
    <lineage>
        <taxon>Bacteria</taxon>
        <taxon>Pseudomonadati</taxon>
        <taxon>Pseudomonadota</taxon>
        <taxon>Alphaproteobacteria</taxon>
        <taxon>Hyphomicrobiales</taxon>
        <taxon>Methylobacteriaceae</taxon>
        <taxon>Methylobacterium</taxon>
    </lineage>
</organism>
<dbReference type="OrthoDB" id="9812349at2"/>
<keyword evidence="1" id="KW-1133">Transmembrane helix</keyword>
<evidence type="ECO:0000313" key="3">
    <source>
        <dbReference type="Proteomes" id="UP000199229"/>
    </source>
</evidence>
<feature type="transmembrane region" description="Helical" evidence="1">
    <location>
        <begin position="54"/>
        <end position="72"/>
    </location>
</feature>
<protein>
    <submittedName>
        <fullName evidence="2">Uncharacterized membrane protein YhaH, DUF805 family</fullName>
    </submittedName>
</protein>
<dbReference type="GO" id="GO:0005886">
    <property type="term" value="C:plasma membrane"/>
    <property type="evidence" value="ECO:0007669"/>
    <property type="project" value="TreeGrafter"/>
</dbReference>
<evidence type="ECO:0000256" key="1">
    <source>
        <dbReference type="SAM" id="Phobius"/>
    </source>
</evidence>
<dbReference type="Pfam" id="PF05656">
    <property type="entry name" value="DUF805"/>
    <property type="match status" value="1"/>
</dbReference>
<keyword evidence="3" id="KW-1185">Reference proteome</keyword>
<feature type="transmembrane region" description="Helical" evidence="1">
    <location>
        <begin position="28"/>
        <end position="48"/>
    </location>
</feature>